<evidence type="ECO:0008006" key="3">
    <source>
        <dbReference type="Google" id="ProtNLM"/>
    </source>
</evidence>
<evidence type="ECO:0000256" key="1">
    <source>
        <dbReference type="SAM" id="MobiDB-lite"/>
    </source>
</evidence>
<dbReference type="EMBL" id="CP162511">
    <property type="protein sequence ID" value="XDI05485.1"/>
    <property type="molecule type" value="Genomic_DNA"/>
</dbReference>
<evidence type="ECO:0000313" key="2">
    <source>
        <dbReference type="EMBL" id="XDI05485.1"/>
    </source>
</evidence>
<protein>
    <recommendedName>
        <fullName evidence="3">Siderophore-interacting protein</fullName>
    </recommendedName>
</protein>
<accession>A0AB39BG60</accession>
<feature type="compositionally biased region" description="Polar residues" evidence="1">
    <location>
        <begin position="191"/>
        <end position="200"/>
    </location>
</feature>
<reference evidence="2" key="1">
    <citation type="submission" date="2024-05" db="EMBL/GenBank/DDBJ databases">
        <title>Herbiconiux sp. A18JL235.</title>
        <authorList>
            <person name="Zhang G."/>
        </authorList>
    </citation>
    <scope>NUCLEOTIDE SEQUENCE</scope>
    <source>
        <strain evidence="2">A18JL235</strain>
    </source>
</reference>
<feature type="region of interest" description="Disordered" evidence="1">
    <location>
        <begin position="191"/>
        <end position="211"/>
    </location>
</feature>
<sequence length="211" mass="22385">MGSEALVTVTVTDARGQVLLTADGVKAVLESGELVLRAPVRRTFVLTSLDGVETAGPELRFHDHEHRFALRFESETAAVRWAAKASAPPPTLASKLGVSPEHPAVVLGRAPGDEVLLAALDGCRVEGPQPSAVVALAEVDTRDELEQALIEWAALPTPLPLWVVHGKGATTAIRADEVRLALRERGFTDTKVSAVSSSRGATRYSPPRPHG</sequence>
<gene>
    <name evidence="2" type="ORF">ABFY20_19535</name>
</gene>
<name>A0AB39BG60_9MICO</name>
<proteinExistence type="predicted"/>
<dbReference type="RefSeq" id="WP_368497874.1">
    <property type="nucleotide sequence ID" value="NZ_CP162511.1"/>
</dbReference>
<organism evidence="2">
    <name type="scientific">Herbiconiux sp. A18JL235</name>
    <dbReference type="NCBI Taxonomy" id="3152363"/>
    <lineage>
        <taxon>Bacteria</taxon>
        <taxon>Bacillati</taxon>
        <taxon>Actinomycetota</taxon>
        <taxon>Actinomycetes</taxon>
        <taxon>Micrococcales</taxon>
        <taxon>Microbacteriaceae</taxon>
        <taxon>Herbiconiux</taxon>
    </lineage>
</organism>
<dbReference type="AlphaFoldDB" id="A0AB39BG60"/>